<proteinExistence type="predicted"/>
<dbReference type="Proteomes" id="UP001164929">
    <property type="component" value="Chromosome 13"/>
</dbReference>
<reference evidence="1" key="1">
    <citation type="journal article" date="2023" name="Mol. Ecol. Resour.">
        <title>Chromosome-level genome assembly of a triploid poplar Populus alba 'Berolinensis'.</title>
        <authorList>
            <person name="Chen S."/>
            <person name="Yu Y."/>
            <person name="Wang X."/>
            <person name="Wang S."/>
            <person name="Zhang T."/>
            <person name="Zhou Y."/>
            <person name="He R."/>
            <person name="Meng N."/>
            <person name="Wang Y."/>
            <person name="Liu W."/>
            <person name="Liu Z."/>
            <person name="Liu J."/>
            <person name="Guo Q."/>
            <person name="Huang H."/>
            <person name="Sederoff R.R."/>
            <person name="Wang G."/>
            <person name="Qu G."/>
            <person name="Chen S."/>
        </authorList>
    </citation>
    <scope>NUCLEOTIDE SEQUENCE</scope>
    <source>
        <strain evidence="1">SC-2020</strain>
    </source>
</reference>
<dbReference type="EMBL" id="JAQIZT010000013">
    <property type="protein sequence ID" value="KAJ6974260.1"/>
    <property type="molecule type" value="Genomic_DNA"/>
</dbReference>
<sequence length="42" mass="4753">MCEPCVASLEHGSSWMLCHIAGPMKSWTLYGSKKEEEKPLTR</sequence>
<evidence type="ECO:0000313" key="1">
    <source>
        <dbReference type="EMBL" id="KAJ6974260.1"/>
    </source>
</evidence>
<dbReference type="AlphaFoldDB" id="A0AAD6LWC8"/>
<evidence type="ECO:0000313" key="2">
    <source>
        <dbReference type="Proteomes" id="UP001164929"/>
    </source>
</evidence>
<accession>A0AAD6LWC8</accession>
<name>A0AAD6LWC8_9ROSI</name>
<protein>
    <submittedName>
        <fullName evidence="1">Uncharacterized protein</fullName>
    </submittedName>
</protein>
<gene>
    <name evidence="1" type="ORF">NC653_030374</name>
</gene>
<organism evidence="1 2">
    <name type="scientific">Populus alba x Populus x berolinensis</name>
    <dbReference type="NCBI Taxonomy" id="444605"/>
    <lineage>
        <taxon>Eukaryota</taxon>
        <taxon>Viridiplantae</taxon>
        <taxon>Streptophyta</taxon>
        <taxon>Embryophyta</taxon>
        <taxon>Tracheophyta</taxon>
        <taxon>Spermatophyta</taxon>
        <taxon>Magnoliopsida</taxon>
        <taxon>eudicotyledons</taxon>
        <taxon>Gunneridae</taxon>
        <taxon>Pentapetalae</taxon>
        <taxon>rosids</taxon>
        <taxon>fabids</taxon>
        <taxon>Malpighiales</taxon>
        <taxon>Salicaceae</taxon>
        <taxon>Saliceae</taxon>
        <taxon>Populus</taxon>
    </lineage>
</organism>
<comment type="caution">
    <text evidence="1">The sequence shown here is derived from an EMBL/GenBank/DDBJ whole genome shotgun (WGS) entry which is preliminary data.</text>
</comment>
<keyword evidence="2" id="KW-1185">Reference proteome</keyword>